<organism evidence="9 10">
    <name type="scientific">Allosphingosinicella deserti</name>
    <dbReference type="NCBI Taxonomy" id="2116704"/>
    <lineage>
        <taxon>Bacteria</taxon>
        <taxon>Pseudomonadati</taxon>
        <taxon>Pseudomonadota</taxon>
        <taxon>Alphaproteobacteria</taxon>
        <taxon>Sphingomonadales</taxon>
        <taxon>Sphingomonadaceae</taxon>
        <taxon>Allosphingosinicella</taxon>
    </lineage>
</organism>
<evidence type="ECO:0000256" key="4">
    <source>
        <dbReference type="ARBA" id="ARBA00022989"/>
    </source>
</evidence>
<accession>A0A2P7QS21</accession>
<reference evidence="9 10" key="1">
    <citation type="submission" date="2018-03" db="EMBL/GenBank/DDBJ databases">
        <title>The draft genome of Sphingosinicella sp. GL-C-18.</title>
        <authorList>
            <person name="Liu L."/>
            <person name="Li L."/>
            <person name="Liang L."/>
            <person name="Zhang X."/>
            <person name="Wang T."/>
        </authorList>
    </citation>
    <scope>NUCLEOTIDE SEQUENCE [LARGE SCALE GENOMIC DNA]</scope>
    <source>
        <strain evidence="9 10">GL-C-18</strain>
    </source>
</reference>
<comment type="subcellular location">
    <subcellularLocation>
        <location evidence="6">Cell membrane</location>
        <topology evidence="6">Multi-pass membrane protein</topology>
    </subcellularLocation>
    <subcellularLocation>
        <location evidence="1">Membrane</location>
        <topology evidence="1">Multi-pass membrane protein</topology>
    </subcellularLocation>
</comment>
<feature type="transmembrane region" description="Helical" evidence="7">
    <location>
        <begin position="86"/>
        <end position="107"/>
    </location>
</feature>
<keyword evidence="10" id="KW-1185">Reference proteome</keyword>
<proteinExistence type="inferred from homology"/>
<feature type="transmembrane region" description="Helical" evidence="7">
    <location>
        <begin position="176"/>
        <end position="199"/>
    </location>
</feature>
<dbReference type="SUPFAM" id="SSF81452">
    <property type="entry name" value="Cytochrome c oxidase subunit III-like"/>
    <property type="match status" value="1"/>
</dbReference>
<evidence type="ECO:0000256" key="5">
    <source>
        <dbReference type="ARBA" id="ARBA00023136"/>
    </source>
</evidence>
<dbReference type="PANTHER" id="PTHR11403">
    <property type="entry name" value="CYTOCHROME C OXIDASE SUBUNIT III"/>
    <property type="match status" value="1"/>
</dbReference>
<feature type="transmembrane region" description="Helical" evidence="7">
    <location>
        <begin position="38"/>
        <end position="58"/>
    </location>
</feature>
<name>A0A2P7QS21_9SPHN</name>
<dbReference type="AlphaFoldDB" id="A0A2P7QS21"/>
<feature type="domain" description="Heme-copper oxidase subunit III family profile" evidence="8">
    <location>
        <begin position="36"/>
        <end position="238"/>
    </location>
</feature>
<keyword evidence="4 7" id="KW-1133">Transmembrane helix</keyword>
<dbReference type="PROSITE" id="PS50253">
    <property type="entry name" value="COX3"/>
    <property type="match status" value="1"/>
</dbReference>
<dbReference type="InterPro" id="IPR013833">
    <property type="entry name" value="Cyt_c_oxidase_su3_a-hlx"/>
</dbReference>
<comment type="similarity">
    <text evidence="2 6">Belongs to the cytochrome c oxidase subunit 3 family.</text>
</comment>
<evidence type="ECO:0000313" key="9">
    <source>
        <dbReference type="EMBL" id="PSJ40730.1"/>
    </source>
</evidence>
<dbReference type="InterPro" id="IPR024791">
    <property type="entry name" value="Cyt_c/ubiquinol_Oxase_su3"/>
</dbReference>
<feature type="transmembrane region" description="Helical" evidence="7">
    <location>
        <begin position="220"/>
        <end position="237"/>
    </location>
</feature>
<dbReference type="InterPro" id="IPR000298">
    <property type="entry name" value="Cyt_c_oxidase-like_su3"/>
</dbReference>
<dbReference type="Proteomes" id="UP000241167">
    <property type="component" value="Unassembled WGS sequence"/>
</dbReference>
<evidence type="ECO:0000259" key="8">
    <source>
        <dbReference type="PROSITE" id="PS50253"/>
    </source>
</evidence>
<evidence type="ECO:0000256" key="7">
    <source>
        <dbReference type="SAM" id="Phobius"/>
    </source>
</evidence>
<dbReference type="RefSeq" id="WP_106512882.1">
    <property type="nucleotide sequence ID" value="NZ_PXYI01000003.1"/>
</dbReference>
<protein>
    <submittedName>
        <fullName evidence="9">Cytochrome-c oxidase</fullName>
    </submittedName>
</protein>
<keyword evidence="5 7" id="KW-0472">Membrane</keyword>
<dbReference type="GO" id="GO:0005886">
    <property type="term" value="C:plasma membrane"/>
    <property type="evidence" value="ECO:0007669"/>
    <property type="project" value="UniProtKB-SubCell"/>
</dbReference>
<evidence type="ECO:0000256" key="3">
    <source>
        <dbReference type="ARBA" id="ARBA00022692"/>
    </source>
</evidence>
<dbReference type="GO" id="GO:0019646">
    <property type="term" value="P:aerobic electron transport chain"/>
    <property type="evidence" value="ECO:0007669"/>
    <property type="project" value="InterPro"/>
</dbReference>
<comment type="caution">
    <text evidence="9">The sequence shown here is derived from an EMBL/GenBank/DDBJ whole genome shotgun (WGS) entry which is preliminary data.</text>
</comment>
<dbReference type="GO" id="GO:0004129">
    <property type="term" value="F:cytochrome-c oxidase activity"/>
    <property type="evidence" value="ECO:0007669"/>
    <property type="project" value="InterPro"/>
</dbReference>
<dbReference type="Gene3D" id="1.20.120.80">
    <property type="entry name" value="Cytochrome c oxidase, subunit III, four-helix bundle"/>
    <property type="match status" value="1"/>
</dbReference>
<dbReference type="EMBL" id="PXYI01000003">
    <property type="protein sequence ID" value="PSJ40730.1"/>
    <property type="molecule type" value="Genomic_DNA"/>
</dbReference>
<evidence type="ECO:0000313" key="10">
    <source>
        <dbReference type="Proteomes" id="UP000241167"/>
    </source>
</evidence>
<gene>
    <name evidence="9" type="ORF">C7I55_10530</name>
</gene>
<keyword evidence="3 6" id="KW-0812">Transmembrane</keyword>
<dbReference type="PANTHER" id="PTHR11403:SF10">
    <property type="entry name" value="CYTOCHROME C OXIDASE"/>
    <property type="match status" value="1"/>
</dbReference>
<feature type="transmembrane region" description="Helical" evidence="7">
    <location>
        <begin position="119"/>
        <end position="141"/>
    </location>
</feature>
<dbReference type="OrthoDB" id="9808200at2"/>
<sequence length="238" mass="24762">MSLFAALTDKPWLSPGLGAEARARPDERPGPWDKGIGLGLFLFVVTMLFVLLTAAYLMRMGAHGGAEAGSGSHGASHWHAVGEPPLLWINTAMLVASSIVFHAALTATRAGPSLASRALLLVGGLLGIAFLAGQIALWRILDDCTHALALGDAACAVRAAAPASAAPVWAANPATAFFYLISGLHGLHILGGLAAWALTGKRVLAGGAGIVRAVQLCARYWDYMLLVWLVMMGLFVST</sequence>
<evidence type="ECO:0000256" key="1">
    <source>
        <dbReference type="ARBA" id="ARBA00004141"/>
    </source>
</evidence>
<dbReference type="InterPro" id="IPR035973">
    <property type="entry name" value="Cyt_c_oxidase_su3-like_sf"/>
</dbReference>
<evidence type="ECO:0000256" key="2">
    <source>
        <dbReference type="ARBA" id="ARBA00010581"/>
    </source>
</evidence>
<evidence type="ECO:0000256" key="6">
    <source>
        <dbReference type="RuleBase" id="RU003376"/>
    </source>
</evidence>